<reference evidence="1 2" key="1">
    <citation type="submission" date="2018-02" db="EMBL/GenBank/DDBJ databases">
        <title>Genomic Encyclopedia of Archaeal and Bacterial Type Strains, Phase II (KMG-II): from individual species to whole genera.</title>
        <authorList>
            <person name="Goeker M."/>
        </authorList>
    </citation>
    <scope>NUCLEOTIDE SEQUENCE [LARGE SCALE GENOMIC DNA]</scope>
    <source>
        <strain evidence="1 2">DSM 18921</strain>
    </source>
</reference>
<name>A0A2S8SD16_9RHOB</name>
<dbReference type="EMBL" id="PVEP01000001">
    <property type="protein sequence ID" value="PQV58747.1"/>
    <property type="molecule type" value="Genomic_DNA"/>
</dbReference>
<sequence>MQRYTLDDHGETTQITGATDSSSWTFTVPMAKASLVAAIKALLDEPETREQIAGAIFLVKNSTDLKIHVGSGCAVIPLVHVFPFVMA</sequence>
<dbReference type="RefSeq" id="WP_105512997.1">
    <property type="nucleotide sequence ID" value="NZ_PVEP01000001.1"/>
</dbReference>
<proteinExistence type="predicted"/>
<dbReference type="AlphaFoldDB" id="A0A2S8SD16"/>
<gene>
    <name evidence="1" type="ORF">LX70_00560</name>
</gene>
<organism evidence="1 2">
    <name type="scientific">Albidovulum denitrificans</name>
    <dbReference type="NCBI Taxonomy" id="404881"/>
    <lineage>
        <taxon>Bacteria</taxon>
        <taxon>Pseudomonadati</taxon>
        <taxon>Pseudomonadota</taxon>
        <taxon>Alphaproteobacteria</taxon>
        <taxon>Rhodobacterales</taxon>
        <taxon>Paracoccaceae</taxon>
        <taxon>Albidovulum</taxon>
    </lineage>
</organism>
<protein>
    <submittedName>
        <fullName evidence="1">Uncharacterized protein</fullName>
    </submittedName>
</protein>
<comment type="caution">
    <text evidence="1">The sequence shown here is derived from an EMBL/GenBank/DDBJ whole genome shotgun (WGS) entry which is preliminary data.</text>
</comment>
<evidence type="ECO:0000313" key="2">
    <source>
        <dbReference type="Proteomes" id="UP000238338"/>
    </source>
</evidence>
<evidence type="ECO:0000313" key="1">
    <source>
        <dbReference type="EMBL" id="PQV58747.1"/>
    </source>
</evidence>
<dbReference type="Proteomes" id="UP000238338">
    <property type="component" value="Unassembled WGS sequence"/>
</dbReference>
<accession>A0A2S8SD16</accession>
<keyword evidence="2" id="KW-1185">Reference proteome</keyword>